<organism evidence="1">
    <name type="scientific">Malacosoma sp. alphabaculovirus</name>
    <dbReference type="NCBI Taxonomy" id="1881632"/>
    <lineage>
        <taxon>Viruses</taxon>
        <taxon>Viruses incertae sedis</taxon>
        <taxon>Naldaviricetes</taxon>
        <taxon>Lefavirales</taxon>
        <taxon>Baculoviridae</taxon>
        <taxon>Alphabaculovirus</taxon>
    </lineage>
</organism>
<sequence>MRNQYVECYICKEEIYSYRKNARLLSAQMFFDKRRCVKRNNMYFCKQCYSDIYIYKCVKLIKKTPSLFKTDFN</sequence>
<proteinExistence type="predicted"/>
<protein>
    <recommendedName>
        <fullName evidence="2">Ac43</fullName>
    </recommendedName>
</protein>
<gene>
    <name evidence="1" type="primary">masp2.17</name>
</gene>
<dbReference type="EMBL" id="KU659594">
    <property type="protein sequence ID" value="ANW12300.1"/>
    <property type="molecule type" value="Genomic_DNA"/>
</dbReference>
<evidence type="ECO:0000313" key="1">
    <source>
        <dbReference type="EMBL" id="ANW12300.1"/>
    </source>
</evidence>
<accession>A0A1B1V5M9</accession>
<name>A0A1B1V5M9_9ABAC</name>
<reference evidence="1" key="1">
    <citation type="submission" date="2016-01" db="EMBL/GenBank/DDBJ databases">
        <authorList>
            <person name="Oliw E.H."/>
        </authorList>
    </citation>
    <scope>NUCLEOTIDE SEQUENCE</scope>
    <source>
        <strain evidence="1">164</strain>
    </source>
</reference>
<evidence type="ECO:0008006" key="2">
    <source>
        <dbReference type="Google" id="ProtNLM"/>
    </source>
</evidence>